<name>A0ACB7H6L0_MANES</name>
<keyword evidence="2" id="KW-1185">Reference proteome</keyword>
<dbReference type="Proteomes" id="UP000091857">
    <property type="component" value="Chromosome 9"/>
</dbReference>
<gene>
    <name evidence="1" type="ORF">MANES_09G176900v8</name>
</gene>
<evidence type="ECO:0000313" key="2">
    <source>
        <dbReference type="Proteomes" id="UP000091857"/>
    </source>
</evidence>
<protein>
    <submittedName>
        <fullName evidence="1">Uncharacterized protein</fullName>
    </submittedName>
</protein>
<evidence type="ECO:0000313" key="1">
    <source>
        <dbReference type="EMBL" id="KAG8648313.1"/>
    </source>
</evidence>
<accession>A0ACB7H6L0</accession>
<proteinExistence type="predicted"/>
<reference evidence="2" key="1">
    <citation type="journal article" date="2016" name="Nat. Biotechnol.">
        <title>Sequencing wild and cultivated cassava and related species reveals extensive interspecific hybridization and genetic diversity.</title>
        <authorList>
            <person name="Bredeson J.V."/>
            <person name="Lyons J.B."/>
            <person name="Prochnik S.E."/>
            <person name="Wu G.A."/>
            <person name="Ha C.M."/>
            <person name="Edsinger-Gonzales E."/>
            <person name="Grimwood J."/>
            <person name="Schmutz J."/>
            <person name="Rabbi I.Y."/>
            <person name="Egesi C."/>
            <person name="Nauluvula P."/>
            <person name="Lebot V."/>
            <person name="Ndunguru J."/>
            <person name="Mkamilo G."/>
            <person name="Bart R.S."/>
            <person name="Setter T.L."/>
            <person name="Gleadow R.M."/>
            <person name="Kulakow P."/>
            <person name="Ferguson M.E."/>
            <person name="Rounsley S."/>
            <person name="Rokhsar D.S."/>
        </authorList>
    </citation>
    <scope>NUCLEOTIDE SEQUENCE [LARGE SCALE GENOMIC DNA]</scope>
    <source>
        <strain evidence="2">cv. AM560-2</strain>
    </source>
</reference>
<organism evidence="1 2">
    <name type="scientific">Manihot esculenta</name>
    <name type="common">Cassava</name>
    <name type="synonym">Jatropha manihot</name>
    <dbReference type="NCBI Taxonomy" id="3983"/>
    <lineage>
        <taxon>Eukaryota</taxon>
        <taxon>Viridiplantae</taxon>
        <taxon>Streptophyta</taxon>
        <taxon>Embryophyta</taxon>
        <taxon>Tracheophyta</taxon>
        <taxon>Spermatophyta</taxon>
        <taxon>Magnoliopsida</taxon>
        <taxon>eudicotyledons</taxon>
        <taxon>Gunneridae</taxon>
        <taxon>Pentapetalae</taxon>
        <taxon>rosids</taxon>
        <taxon>fabids</taxon>
        <taxon>Malpighiales</taxon>
        <taxon>Euphorbiaceae</taxon>
        <taxon>Crotonoideae</taxon>
        <taxon>Manihoteae</taxon>
        <taxon>Manihot</taxon>
    </lineage>
</organism>
<comment type="caution">
    <text evidence="1">The sequence shown here is derived from an EMBL/GenBank/DDBJ whole genome shotgun (WGS) entry which is preliminary data.</text>
</comment>
<sequence length="339" mass="38309">MEDLYRLDPTISCSENIVTVQNFPARNLFTASSSSSTATTTATHEFYTSVGNLLQFQAAGHAQDFESNMVHLIKTQIANHPRYPDLVSAYIECQKVGAPPEMASLLEEISREKYSIKSCSSQIGADPELDEFMESYCELLYRYKEELSRPFDEATTFLSNIESQLSNLCKGTLTKTFDYYGSDEAAGTSEEELSCGEVEASESQESSGAGRGRDQDLKGMLLRKYSGYLSSLRKEFLKTKKKGKLPKDARMILLDWWSNHYRWPYPTEEEKVKLSEITGLDQKQINNWFINQRKRHWKPSEDMRFALMEGVSSSSSLGGHSFFDNGGGGNLVNRMLLDN</sequence>
<dbReference type="EMBL" id="CM004395">
    <property type="protein sequence ID" value="KAG8648313.1"/>
    <property type="molecule type" value="Genomic_DNA"/>
</dbReference>